<reference evidence="1 2" key="1">
    <citation type="submission" date="2020-08" db="EMBL/GenBank/DDBJ databases">
        <title>Croceimicrobium hydrocarbonivorans gen. nov., sp. nov., a novel marine bacterium isolated from a bacterial consortium that degrades polyethylene terephthalate.</title>
        <authorList>
            <person name="Liu R."/>
        </authorList>
    </citation>
    <scope>NUCLEOTIDE SEQUENCE [LARGE SCALE GENOMIC DNA]</scope>
    <source>
        <strain evidence="1 2">A20-9</strain>
    </source>
</reference>
<proteinExistence type="predicted"/>
<dbReference type="RefSeq" id="WP_210757304.1">
    <property type="nucleotide sequence ID" value="NZ_CP060139.1"/>
</dbReference>
<name>A0A7H0VAI9_9FLAO</name>
<evidence type="ECO:0000313" key="1">
    <source>
        <dbReference type="EMBL" id="QNR22737.1"/>
    </source>
</evidence>
<gene>
    <name evidence="1" type="ORF">H4K34_10120</name>
</gene>
<evidence type="ECO:0000313" key="2">
    <source>
        <dbReference type="Proteomes" id="UP000516305"/>
    </source>
</evidence>
<organism evidence="1 2">
    <name type="scientific">Croceimicrobium hydrocarbonivorans</name>
    <dbReference type="NCBI Taxonomy" id="2761580"/>
    <lineage>
        <taxon>Bacteria</taxon>
        <taxon>Pseudomonadati</taxon>
        <taxon>Bacteroidota</taxon>
        <taxon>Flavobacteriia</taxon>
        <taxon>Flavobacteriales</taxon>
        <taxon>Owenweeksiaceae</taxon>
        <taxon>Croceimicrobium</taxon>
    </lineage>
</organism>
<accession>A0A7H0VAI9</accession>
<dbReference type="InterPro" id="IPR024423">
    <property type="entry name" value="DUF3050"/>
</dbReference>
<dbReference type="KEGG" id="chyd:H4K34_10120"/>
<dbReference type="Pfam" id="PF11251">
    <property type="entry name" value="DUF3050"/>
    <property type="match status" value="1"/>
</dbReference>
<dbReference type="Gene3D" id="1.20.910.10">
    <property type="entry name" value="Heme oxygenase-like"/>
    <property type="match status" value="1"/>
</dbReference>
<sequence length="272" mass="31484">MTDFDILSVKTAISDTRKKLLQHPIYQDLNDLPSMRIFMEHHVFAVWDFMLLLKALQRKLTSVDEVWVPTENRVARRLINEIVWGEESDLDINGQPSSHYEMYLDAMKQIGADVRSVNHLVQKASEGHSLKSLMKYNVAEIESSRLNFVRVSYEIIKEGKLHAIAAAFTFGREDLIPDLFTEIVRDLNDRFQGELSAFVYYLERHIELDADEHGPMAEQMIRELCGNDQQKWEEAKQASQKALDARLQFWDAIHAAIRQQKQNPELESALLA</sequence>
<protein>
    <submittedName>
        <fullName evidence="1">DUF3050 domain-containing protein</fullName>
    </submittedName>
</protein>
<dbReference type="SUPFAM" id="SSF48613">
    <property type="entry name" value="Heme oxygenase-like"/>
    <property type="match status" value="1"/>
</dbReference>
<dbReference type="AlphaFoldDB" id="A0A7H0VAI9"/>
<dbReference type="InterPro" id="IPR016084">
    <property type="entry name" value="Haem_Oase-like_multi-hlx"/>
</dbReference>
<dbReference type="EMBL" id="CP060139">
    <property type="protein sequence ID" value="QNR22737.1"/>
    <property type="molecule type" value="Genomic_DNA"/>
</dbReference>
<keyword evidence="2" id="KW-1185">Reference proteome</keyword>
<dbReference type="Proteomes" id="UP000516305">
    <property type="component" value="Chromosome"/>
</dbReference>